<sequence length="207" mass="23557">MASWTEQYLATLRARDQVEKANLDLYDYCTKLADAKAELQKKATVQAQADDEEPPTSPQPSIRGMGIGLRRVASPALRPDSPTIAQIRQDLAKAQQERAELQSRLDSMSRELDGLKAKTRSDSRSIAQLNSNLAQLTIKLRDRDEELRGKAKLIENVQDENVTLNLQLNMVEERSEKLKKENKELIDRWMARMGKEADHMNEAHRFG</sequence>
<dbReference type="Gene3D" id="1.20.5.170">
    <property type="match status" value="1"/>
</dbReference>
<proteinExistence type="inferred from homology"/>
<evidence type="ECO:0000313" key="5">
    <source>
        <dbReference type="EMBL" id="KAJ8989753.1"/>
    </source>
</evidence>
<comment type="similarity">
    <text evidence="1">Belongs to the ATG16 family.</text>
</comment>
<feature type="domain" description="Autophagy-related protein 16" evidence="4">
    <location>
        <begin position="7"/>
        <end position="201"/>
    </location>
</feature>
<evidence type="ECO:0000256" key="1">
    <source>
        <dbReference type="ARBA" id="ARBA00005331"/>
    </source>
</evidence>
<feature type="coiled-coil region" evidence="2">
    <location>
        <begin position="84"/>
        <end position="188"/>
    </location>
</feature>
<keyword evidence="2" id="KW-0175">Coiled coil</keyword>
<protein>
    <submittedName>
        <fullName evidence="5">Autophagy protein 16, interacts with Atg12p-Atg5p</fullName>
    </submittedName>
</protein>
<dbReference type="Proteomes" id="UP001161757">
    <property type="component" value="Unassembled WGS sequence"/>
</dbReference>
<name>A0AAN6ER23_EXODE</name>
<dbReference type="Pfam" id="PF08614">
    <property type="entry name" value="ATG16"/>
    <property type="match status" value="1"/>
</dbReference>
<accession>A0AAN6ER23</accession>
<evidence type="ECO:0000313" key="6">
    <source>
        <dbReference type="Proteomes" id="UP001161757"/>
    </source>
</evidence>
<organism evidence="5 6">
    <name type="scientific">Exophiala dermatitidis</name>
    <name type="common">Black yeast-like fungus</name>
    <name type="synonym">Wangiella dermatitidis</name>
    <dbReference type="NCBI Taxonomy" id="5970"/>
    <lineage>
        <taxon>Eukaryota</taxon>
        <taxon>Fungi</taxon>
        <taxon>Dikarya</taxon>
        <taxon>Ascomycota</taxon>
        <taxon>Pezizomycotina</taxon>
        <taxon>Eurotiomycetes</taxon>
        <taxon>Chaetothyriomycetidae</taxon>
        <taxon>Chaetothyriales</taxon>
        <taxon>Herpotrichiellaceae</taxon>
        <taxon>Exophiala</taxon>
    </lineage>
</organism>
<reference evidence="5" key="1">
    <citation type="submission" date="2023-01" db="EMBL/GenBank/DDBJ databases">
        <title>Exophiala dermititidis isolated from Cystic Fibrosis Patient.</title>
        <authorList>
            <person name="Kurbessoian T."/>
            <person name="Crocker A."/>
            <person name="Murante D."/>
            <person name="Hogan D.A."/>
            <person name="Stajich J.E."/>
        </authorList>
    </citation>
    <scope>NUCLEOTIDE SEQUENCE</scope>
    <source>
        <strain evidence="5">Ex8</strain>
    </source>
</reference>
<evidence type="ECO:0000256" key="3">
    <source>
        <dbReference type="SAM" id="MobiDB-lite"/>
    </source>
</evidence>
<dbReference type="EMBL" id="JAJGCB010000013">
    <property type="protein sequence ID" value="KAJ8989753.1"/>
    <property type="molecule type" value="Genomic_DNA"/>
</dbReference>
<evidence type="ECO:0000259" key="4">
    <source>
        <dbReference type="Pfam" id="PF08614"/>
    </source>
</evidence>
<gene>
    <name evidence="5" type="primary">ATG16</name>
    <name evidence="5" type="ORF">HRR80_006472</name>
</gene>
<evidence type="ECO:0000256" key="2">
    <source>
        <dbReference type="SAM" id="Coils"/>
    </source>
</evidence>
<comment type="caution">
    <text evidence="5">The sequence shown here is derived from an EMBL/GenBank/DDBJ whole genome shotgun (WGS) entry which is preliminary data.</text>
</comment>
<dbReference type="InterPro" id="IPR013923">
    <property type="entry name" value="Autophagy-rel_prot_16_dom"/>
</dbReference>
<dbReference type="AlphaFoldDB" id="A0AAN6ER23"/>
<dbReference type="CDD" id="cd22887">
    <property type="entry name" value="Atg16_CCD"/>
    <property type="match status" value="1"/>
</dbReference>
<feature type="region of interest" description="Disordered" evidence="3">
    <location>
        <begin position="43"/>
        <end position="65"/>
    </location>
</feature>